<dbReference type="Pfam" id="PF14304">
    <property type="entry name" value="CSTF_C"/>
    <property type="match status" value="1"/>
</dbReference>
<feature type="compositionally biased region" description="Polar residues" evidence="4">
    <location>
        <begin position="350"/>
        <end position="367"/>
    </location>
</feature>
<feature type="compositionally biased region" description="Polar residues" evidence="4">
    <location>
        <begin position="108"/>
        <end position="122"/>
    </location>
</feature>
<dbReference type="InterPro" id="IPR025742">
    <property type="entry name" value="CSTF2_hinge"/>
</dbReference>
<dbReference type="GO" id="GO:0003723">
    <property type="term" value="F:RNA binding"/>
    <property type="evidence" value="ECO:0007669"/>
    <property type="project" value="UniProtKB-KW"/>
</dbReference>
<feature type="compositionally biased region" description="Low complexity" evidence="4">
    <location>
        <begin position="91"/>
        <end position="107"/>
    </location>
</feature>
<dbReference type="GO" id="GO:0031124">
    <property type="term" value="P:mRNA 3'-end processing"/>
    <property type="evidence" value="ECO:0007669"/>
    <property type="project" value="InterPro"/>
</dbReference>
<feature type="compositionally biased region" description="Low complexity" evidence="4">
    <location>
        <begin position="140"/>
        <end position="162"/>
    </location>
</feature>
<sequence>MNTQLSTPGSSTPPTTAVGTDNLTSQIAGMSKHQLYQIVSQMKDLIQQNQQQARQILIANPQLTKTLFQAQIMLGMVRAPDTLPPVQPGVTMATAQPSQQSSSQTPTLQVPATPSSQSGSTFQPLSSPLPASQQPPPQMASPYLQQSQAASVSSQSNQPSFAFQQSVQTPSHSSPVAALQPPVQQAPSQPPLPSLPPPLPQQPRPLTPPSQVLQQNTQGMGFTSPPVPQAYHPQPSYMQQGGPSSQQANVAASFQQMHAPPLPSQPLPQHMFQVPGDMGGNASAGLGGMLLVGGAVDSGRGLNMGVPSASAPSATWNQALPSSGSMGIPQVTPTGHMVPGQPPFVGGVGLSSSMAPGPGSNQSQVFNQPLAQPQPPQQPQHQPQMQMPIELEQQKALLQQVMNLTPEQINSLPPEQRQQVLQLQQAFRSQTG</sequence>
<dbReference type="Pfam" id="PF14327">
    <property type="entry name" value="CSTF2_hinge"/>
    <property type="match status" value="1"/>
</dbReference>
<feature type="compositionally biased region" description="Pro residues" evidence="4">
    <location>
        <begin position="188"/>
        <end position="208"/>
    </location>
</feature>
<evidence type="ECO:0000256" key="2">
    <source>
        <dbReference type="ARBA" id="ARBA00022884"/>
    </source>
</evidence>
<dbReference type="InterPro" id="IPR038192">
    <property type="entry name" value="CSTF_C_sf"/>
</dbReference>
<keyword evidence="8" id="KW-1185">Reference proteome</keyword>
<feature type="domain" description="Transcription termination and cleavage factor C-terminal" evidence="5">
    <location>
        <begin position="392"/>
        <end position="426"/>
    </location>
</feature>
<protein>
    <submittedName>
        <fullName evidence="7">Uncharacterized protein</fullName>
    </submittedName>
</protein>
<evidence type="ECO:0000259" key="6">
    <source>
        <dbReference type="Pfam" id="PF14327"/>
    </source>
</evidence>
<evidence type="ECO:0000256" key="4">
    <source>
        <dbReference type="SAM" id="MobiDB-lite"/>
    </source>
</evidence>
<evidence type="ECO:0000313" key="8">
    <source>
        <dbReference type="Proteomes" id="UP000886520"/>
    </source>
</evidence>
<gene>
    <name evidence="7" type="ORF">GOP47_0005571</name>
</gene>
<dbReference type="Proteomes" id="UP000886520">
    <property type="component" value="Chromosome 5"/>
</dbReference>
<feature type="region of interest" description="Disordered" evidence="4">
    <location>
        <begin position="85"/>
        <end position="252"/>
    </location>
</feature>
<keyword evidence="2" id="KW-0694">RNA-binding</keyword>
<dbReference type="Gene3D" id="1.10.20.70">
    <property type="entry name" value="Transcription termination and cleavage factor, C-terminal domain"/>
    <property type="match status" value="1"/>
</dbReference>
<accession>A0A9D4ZND1</accession>
<feature type="region of interest" description="Disordered" evidence="4">
    <location>
        <begin position="350"/>
        <end position="389"/>
    </location>
</feature>
<dbReference type="FunFam" id="1.10.20.70:FF:000001">
    <property type="entry name" value="Cleavage stimulation factor subunit 2"/>
    <property type="match status" value="1"/>
</dbReference>
<evidence type="ECO:0000256" key="3">
    <source>
        <dbReference type="ARBA" id="ARBA00023242"/>
    </source>
</evidence>
<feature type="compositionally biased region" description="Polar residues" evidence="4">
    <location>
        <begin position="163"/>
        <end position="173"/>
    </location>
</feature>
<keyword evidence="3" id="KW-0539">Nucleus</keyword>
<dbReference type="PANTHER" id="PTHR47866">
    <property type="entry name" value="HYDROXYPROLINE-RICH GLYCOPROTEIN FAMILY PROTEIN"/>
    <property type="match status" value="1"/>
</dbReference>
<evidence type="ECO:0000259" key="5">
    <source>
        <dbReference type="Pfam" id="PF14304"/>
    </source>
</evidence>
<dbReference type="OrthoDB" id="272703at2759"/>
<feature type="compositionally biased region" description="Polar residues" evidence="4">
    <location>
        <begin position="236"/>
        <end position="252"/>
    </location>
</feature>
<name>A0A9D4ZND1_ADICA</name>
<evidence type="ECO:0000256" key="1">
    <source>
        <dbReference type="ARBA" id="ARBA00004123"/>
    </source>
</evidence>
<dbReference type="InterPro" id="IPR026896">
    <property type="entry name" value="CSTF_C"/>
</dbReference>
<dbReference type="PANTHER" id="PTHR47866:SF2">
    <property type="entry name" value="HYDROXYPROLINE-RICH GLYCOPROTEIN FAMILY PROTEIN"/>
    <property type="match status" value="1"/>
</dbReference>
<dbReference type="AlphaFoldDB" id="A0A9D4ZND1"/>
<proteinExistence type="predicted"/>
<organism evidence="7 8">
    <name type="scientific">Adiantum capillus-veneris</name>
    <name type="common">Maidenhair fern</name>
    <dbReference type="NCBI Taxonomy" id="13818"/>
    <lineage>
        <taxon>Eukaryota</taxon>
        <taxon>Viridiplantae</taxon>
        <taxon>Streptophyta</taxon>
        <taxon>Embryophyta</taxon>
        <taxon>Tracheophyta</taxon>
        <taxon>Polypodiopsida</taxon>
        <taxon>Polypodiidae</taxon>
        <taxon>Polypodiales</taxon>
        <taxon>Pteridineae</taxon>
        <taxon>Pteridaceae</taxon>
        <taxon>Vittarioideae</taxon>
        <taxon>Adiantum</taxon>
    </lineage>
</organism>
<dbReference type="GO" id="GO:0005634">
    <property type="term" value="C:nucleus"/>
    <property type="evidence" value="ECO:0007669"/>
    <property type="project" value="UniProtKB-SubCell"/>
</dbReference>
<reference evidence="7 8" key="1">
    <citation type="submission" date="2021-01" db="EMBL/GenBank/DDBJ databases">
        <title>Adiantum capillus-veneris genome.</title>
        <authorList>
            <person name="Fang Y."/>
            <person name="Liao Q."/>
        </authorList>
    </citation>
    <scope>NUCLEOTIDE SEQUENCE [LARGE SCALE GENOMIC DNA]</scope>
    <source>
        <strain evidence="7">H3</strain>
        <tissue evidence="7">Leaf</tissue>
    </source>
</reference>
<dbReference type="Gene3D" id="1.25.40.630">
    <property type="match status" value="1"/>
</dbReference>
<comment type="subcellular location">
    <subcellularLocation>
        <location evidence="1">Nucleus</location>
    </subcellularLocation>
</comment>
<dbReference type="EMBL" id="JABFUD020000005">
    <property type="protein sequence ID" value="KAI5080092.1"/>
    <property type="molecule type" value="Genomic_DNA"/>
</dbReference>
<feature type="compositionally biased region" description="Low complexity" evidence="4">
    <location>
        <begin position="174"/>
        <end position="187"/>
    </location>
</feature>
<feature type="compositionally biased region" description="Polar residues" evidence="4">
    <location>
        <begin position="212"/>
        <end position="221"/>
    </location>
</feature>
<feature type="domain" description="Cleavage stimulation factor subunit 2 hinge" evidence="6">
    <location>
        <begin position="9"/>
        <end position="77"/>
    </location>
</feature>
<comment type="caution">
    <text evidence="7">The sequence shown here is derived from an EMBL/GenBank/DDBJ whole genome shotgun (WGS) entry which is preliminary data.</text>
</comment>
<evidence type="ECO:0000313" key="7">
    <source>
        <dbReference type="EMBL" id="KAI5080092.1"/>
    </source>
</evidence>
<feature type="compositionally biased region" description="Low complexity" evidence="4">
    <location>
        <begin position="379"/>
        <end position="388"/>
    </location>
</feature>
<feature type="compositionally biased region" description="Low complexity" evidence="4">
    <location>
        <begin position="123"/>
        <end position="132"/>
    </location>
</feature>